<protein>
    <submittedName>
        <fullName evidence="1">Uncharacterized protein</fullName>
    </submittedName>
</protein>
<dbReference type="EMBL" id="FNQT01000003">
    <property type="protein sequence ID" value="SEA23371.1"/>
    <property type="molecule type" value="Genomic_DNA"/>
</dbReference>
<reference evidence="1 2" key="1">
    <citation type="submission" date="2016-10" db="EMBL/GenBank/DDBJ databases">
        <authorList>
            <person name="de Groot N.N."/>
        </authorList>
    </citation>
    <scope>NUCLEOTIDE SEQUENCE [LARGE SCALE GENOMIC DNA]</scope>
    <source>
        <strain evidence="1 2">CGMCC 1.8712</strain>
    </source>
</reference>
<name>A0A1H3ZIY9_9EURY</name>
<dbReference type="Proteomes" id="UP000236755">
    <property type="component" value="Unassembled WGS sequence"/>
</dbReference>
<evidence type="ECO:0000313" key="1">
    <source>
        <dbReference type="EMBL" id="SEA23371.1"/>
    </source>
</evidence>
<proteinExistence type="predicted"/>
<sequence>MERTTIALESKTRDNLRALKTGGQTYDDVLRDLMEQYRQEHLEE</sequence>
<accession>A0A1H3ZIY9</accession>
<dbReference type="RefSeq" id="WP_281241039.1">
    <property type="nucleotide sequence ID" value="NZ_FNQT01000003.1"/>
</dbReference>
<gene>
    <name evidence="1" type="ORF">SAMN04488065_2374</name>
</gene>
<evidence type="ECO:0000313" key="2">
    <source>
        <dbReference type="Proteomes" id="UP000236755"/>
    </source>
</evidence>
<dbReference type="AlphaFoldDB" id="A0A1H3ZIY9"/>
<organism evidence="1 2">
    <name type="scientific">Haloplanus vescus</name>
    <dbReference type="NCBI Taxonomy" id="555874"/>
    <lineage>
        <taxon>Archaea</taxon>
        <taxon>Methanobacteriati</taxon>
        <taxon>Methanobacteriota</taxon>
        <taxon>Stenosarchaea group</taxon>
        <taxon>Halobacteria</taxon>
        <taxon>Halobacteriales</taxon>
        <taxon>Haloferacaceae</taxon>
        <taxon>Haloplanus</taxon>
    </lineage>
</organism>
<keyword evidence="2" id="KW-1185">Reference proteome</keyword>